<dbReference type="Pfam" id="PF12326">
    <property type="entry name" value="EOS1"/>
    <property type="match status" value="1"/>
</dbReference>
<name>A0A6A6P858_9PEZI</name>
<sequence length="315" mass="34099">MLSGSISRHRSAQLAPHAPPNSVAAIPPPRSQSPPPPFDAVHPSYHPSNAVSALHPRVALLLGVPSRYHVPLLAGRALSTAPAIYGGLSAAWAVIGPLLAARETSESAGDELRTKWPGSNASVNGEFGLEQRLWVTEVVLAVLWCSASAYLSFFFIDCLMNRWLMNYTPNATIVRLLTINAINIYTTTGVLHLSGGKSDPRLLLPAWIVIASTLTVLYHVAHRNINIRRETSAAIRVFWIASFVSSSALLIQLHWHQLADDAPLSSSPSPTAGAEGTATSAHAAVPVPLFVVLRRAWRVWKEWMALRARKDFGNG</sequence>
<dbReference type="InterPro" id="IPR021100">
    <property type="entry name" value="N-glycosylation_EOS1"/>
</dbReference>
<dbReference type="GO" id="GO:0005789">
    <property type="term" value="C:endoplasmic reticulum membrane"/>
    <property type="evidence" value="ECO:0007669"/>
    <property type="project" value="InterPro"/>
</dbReference>
<proteinExistence type="predicted"/>
<dbReference type="PANTHER" id="PTHR28147">
    <property type="entry name" value="N-GLYCOSYLATION PROTEIN EOS1"/>
    <property type="match status" value="1"/>
</dbReference>
<feature type="transmembrane region" description="Helical" evidence="2">
    <location>
        <begin position="276"/>
        <end position="297"/>
    </location>
</feature>
<keyword evidence="2" id="KW-1133">Transmembrane helix</keyword>
<dbReference type="GO" id="GO:0006487">
    <property type="term" value="P:protein N-linked glycosylation"/>
    <property type="evidence" value="ECO:0007669"/>
    <property type="project" value="TreeGrafter"/>
</dbReference>
<keyword evidence="4" id="KW-1185">Reference proteome</keyword>
<reference evidence="3" key="1">
    <citation type="journal article" date="2020" name="Stud. Mycol.">
        <title>101 Dothideomycetes genomes: a test case for predicting lifestyles and emergence of pathogens.</title>
        <authorList>
            <person name="Haridas S."/>
            <person name="Albert R."/>
            <person name="Binder M."/>
            <person name="Bloem J."/>
            <person name="Labutti K."/>
            <person name="Salamov A."/>
            <person name="Andreopoulos B."/>
            <person name="Baker S."/>
            <person name="Barry K."/>
            <person name="Bills G."/>
            <person name="Bluhm B."/>
            <person name="Cannon C."/>
            <person name="Castanera R."/>
            <person name="Culley D."/>
            <person name="Daum C."/>
            <person name="Ezra D."/>
            <person name="Gonzalez J."/>
            <person name="Henrissat B."/>
            <person name="Kuo A."/>
            <person name="Liang C."/>
            <person name="Lipzen A."/>
            <person name="Lutzoni F."/>
            <person name="Magnuson J."/>
            <person name="Mondo S."/>
            <person name="Nolan M."/>
            <person name="Ohm R."/>
            <person name="Pangilinan J."/>
            <person name="Park H.-J."/>
            <person name="Ramirez L."/>
            <person name="Alfaro M."/>
            <person name="Sun H."/>
            <person name="Tritt A."/>
            <person name="Yoshinaga Y."/>
            <person name="Zwiers L.-H."/>
            <person name="Turgeon B."/>
            <person name="Goodwin S."/>
            <person name="Spatafora J."/>
            <person name="Crous P."/>
            <person name="Grigoriev I."/>
        </authorList>
    </citation>
    <scope>NUCLEOTIDE SEQUENCE</scope>
    <source>
        <strain evidence="3">ATCC 16933</strain>
    </source>
</reference>
<evidence type="ECO:0000256" key="2">
    <source>
        <dbReference type="SAM" id="Phobius"/>
    </source>
</evidence>
<feature type="region of interest" description="Disordered" evidence="1">
    <location>
        <begin position="1"/>
        <end position="44"/>
    </location>
</feature>
<feature type="transmembrane region" description="Helical" evidence="2">
    <location>
        <begin position="138"/>
        <end position="156"/>
    </location>
</feature>
<accession>A0A6A6P858</accession>
<dbReference type="Proteomes" id="UP000799766">
    <property type="component" value="Unassembled WGS sequence"/>
</dbReference>
<evidence type="ECO:0000313" key="4">
    <source>
        <dbReference type="Proteomes" id="UP000799766"/>
    </source>
</evidence>
<keyword evidence="2" id="KW-0812">Transmembrane</keyword>
<organism evidence="3 4">
    <name type="scientific">Lineolata rhizophorae</name>
    <dbReference type="NCBI Taxonomy" id="578093"/>
    <lineage>
        <taxon>Eukaryota</taxon>
        <taxon>Fungi</taxon>
        <taxon>Dikarya</taxon>
        <taxon>Ascomycota</taxon>
        <taxon>Pezizomycotina</taxon>
        <taxon>Dothideomycetes</taxon>
        <taxon>Dothideomycetes incertae sedis</taxon>
        <taxon>Lineolatales</taxon>
        <taxon>Lineolataceae</taxon>
        <taxon>Lineolata</taxon>
    </lineage>
</organism>
<feature type="transmembrane region" description="Helical" evidence="2">
    <location>
        <begin position="202"/>
        <end position="221"/>
    </location>
</feature>
<dbReference type="PANTHER" id="PTHR28147:SF1">
    <property type="entry name" value="N-GLYCOSYLATION PROTEIN EOS1"/>
    <property type="match status" value="1"/>
</dbReference>
<evidence type="ECO:0000256" key="1">
    <source>
        <dbReference type="SAM" id="MobiDB-lite"/>
    </source>
</evidence>
<protein>
    <submittedName>
        <fullName evidence="3">N-glycosylation protein-domain-containing protein</fullName>
    </submittedName>
</protein>
<evidence type="ECO:0000313" key="3">
    <source>
        <dbReference type="EMBL" id="KAF2460191.1"/>
    </source>
</evidence>
<dbReference type="EMBL" id="MU001674">
    <property type="protein sequence ID" value="KAF2460191.1"/>
    <property type="molecule type" value="Genomic_DNA"/>
</dbReference>
<feature type="compositionally biased region" description="Pro residues" evidence="1">
    <location>
        <begin position="26"/>
        <end position="38"/>
    </location>
</feature>
<feature type="transmembrane region" description="Helical" evidence="2">
    <location>
        <begin position="233"/>
        <end position="256"/>
    </location>
</feature>
<gene>
    <name evidence="3" type="ORF">BDY21DRAFT_186916</name>
</gene>
<dbReference type="OrthoDB" id="2139606at2759"/>
<dbReference type="AlphaFoldDB" id="A0A6A6P858"/>
<dbReference type="GO" id="GO:0034599">
    <property type="term" value="P:cellular response to oxidative stress"/>
    <property type="evidence" value="ECO:0007669"/>
    <property type="project" value="InterPro"/>
</dbReference>
<keyword evidence="2" id="KW-0472">Membrane</keyword>